<evidence type="ECO:0000256" key="3">
    <source>
        <dbReference type="ARBA" id="ARBA00022741"/>
    </source>
</evidence>
<name>A0A660DXN4_9LACO</name>
<evidence type="ECO:0000313" key="6">
    <source>
        <dbReference type="EMBL" id="VDG28177.1"/>
    </source>
</evidence>
<dbReference type="InterPro" id="IPR003593">
    <property type="entry name" value="AAA+_ATPase"/>
</dbReference>
<evidence type="ECO:0000313" key="7">
    <source>
        <dbReference type="Proteomes" id="UP000289996"/>
    </source>
</evidence>
<gene>
    <name evidence="6" type="ORF">MUDAN_MDHGFNIF_02900</name>
</gene>
<evidence type="ECO:0000256" key="1">
    <source>
        <dbReference type="ARBA" id="ARBA00005417"/>
    </source>
</evidence>
<evidence type="ECO:0000256" key="4">
    <source>
        <dbReference type="ARBA" id="ARBA00022840"/>
    </source>
</evidence>
<dbReference type="RefSeq" id="WP_130851688.1">
    <property type="nucleotide sequence ID" value="NZ_UYIG01000101.1"/>
</dbReference>
<dbReference type="PANTHER" id="PTHR42734:SF17">
    <property type="entry name" value="METAL TRANSPORT SYSTEM ATP-BINDING PROTEIN TM_0124-RELATED"/>
    <property type="match status" value="1"/>
</dbReference>
<dbReference type="GO" id="GO:0016887">
    <property type="term" value="F:ATP hydrolysis activity"/>
    <property type="evidence" value="ECO:0007669"/>
    <property type="project" value="InterPro"/>
</dbReference>
<dbReference type="InterPro" id="IPR027417">
    <property type="entry name" value="P-loop_NTPase"/>
</dbReference>
<organism evidence="6 7">
    <name type="scientific">Lactiplantibacillus mudanjiangensis</name>
    <dbReference type="NCBI Taxonomy" id="1296538"/>
    <lineage>
        <taxon>Bacteria</taxon>
        <taxon>Bacillati</taxon>
        <taxon>Bacillota</taxon>
        <taxon>Bacilli</taxon>
        <taxon>Lactobacillales</taxon>
        <taxon>Lactobacillaceae</taxon>
        <taxon>Lactiplantibacillus</taxon>
    </lineage>
</organism>
<keyword evidence="2" id="KW-0813">Transport</keyword>
<dbReference type="SUPFAM" id="SSF52540">
    <property type="entry name" value="P-loop containing nucleoside triphosphate hydrolases"/>
    <property type="match status" value="1"/>
</dbReference>
<evidence type="ECO:0000259" key="5">
    <source>
        <dbReference type="PROSITE" id="PS50893"/>
    </source>
</evidence>
<keyword evidence="4 6" id="KW-0067">ATP-binding</keyword>
<dbReference type="PROSITE" id="PS00211">
    <property type="entry name" value="ABC_TRANSPORTER_1"/>
    <property type="match status" value="1"/>
</dbReference>
<dbReference type="Pfam" id="PF00005">
    <property type="entry name" value="ABC_tran"/>
    <property type="match status" value="1"/>
</dbReference>
<reference evidence="6 7" key="1">
    <citation type="submission" date="2018-11" db="EMBL/GenBank/DDBJ databases">
        <authorList>
            <person name="Wuyts S."/>
        </authorList>
    </citation>
    <scope>NUCLEOTIDE SEQUENCE [LARGE SCALE GENOMIC DNA]</scope>
    <source>
        <strain evidence="6">Lactobacillus mudanjiangensis AMBF249</strain>
    </source>
</reference>
<protein>
    <submittedName>
        <fullName evidence="6">ABC transporter ATP-binding protein [Lactobacillus sp.]</fullName>
    </submittedName>
</protein>
<dbReference type="PANTHER" id="PTHR42734">
    <property type="entry name" value="METAL TRANSPORT SYSTEM ATP-BINDING PROTEIN TM_0124-RELATED"/>
    <property type="match status" value="1"/>
</dbReference>
<feature type="domain" description="ABC transporter" evidence="5">
    <location>
        <begin position="1"/>
        <end position="222"/>
    </location>
</feature>
<dbReference type="Proteomes" id="UP000289996">
    <property type="component" value="Unassembled WGS sequence"/>
</dbReference>
<sequence>MQLKSVSYTFPRAKTPFFENLNLDLPEHQVNFLIGQNGAGKTTLADILLGLRPVTGEITPKLSTLYLNQKLPMLPAIRVCDVAALVLGVATGHVKLSLNDLEDLVDAPTLTFLTPIWEKHYSDLSGGQQKLVQLLLFLQVDRDLVVLDEPTAFIDRQHVATLFKVIKAHPQRTYLMITHDVRDIEAFEQYRVFWLADRQIKQSWDQTTFADAANEAEFLQNFQTV</sequence>
<proteinExistence type="inferred from homology"/>
<dbReference type="InterPro" id="IPR017871">
    <property type="entry name" value="ABC_transporter-like_CS"/>
</dbReference>
<dbReference type="EMBL" id="UYIG01000101">
    <property type="protein sequence ID" value="VDG28177.1"/>
    <property type="molecule type" value="Genomic_DNA"/>
</dbReference>
<evidence type="ECO:0000256" key="2">
    <source>
        <dbReference type="ARBA" id="ARBA00022448"/>
    </source>
</evidence>
<comment type="similarity">
    <text evidence="1">Belongs to the ABC transporter superfamily.</text>
</comment>
<accession>A0A660DXN4</accession>
<dbReference type="InterPro" id="IPR050153">
    <property type="entry name" value="Metal_Ion_Import_ABC"/>
</dbReference>
<keyword evidence="7" id="KW-1185">Reference proteome</keyword>
<dbReference type="OrthoDB" id="2968466at2"/>
<dbReference type="PROSITE" id="PS50893">
    <property type="entry name" value="ABC_TRANSPORTER_2"/>
    <property type="match status" value="1"/>
</dbReference>
<dbReference type="SMART" id="SM00382">
    <property type="entry name" value="AAA"/>
    <property type="match status" value="1"/>
</dbReference>
<dbReference type="GO" id="GO:0005524">
    <property type="term" value="F:ATP binding"/>
    <property type="evidence" value="ECO:0007669"/>
    <property type="project" value="UniProtKB-KW"/>
</dbReference>
<dbReference type="AlphaFoldDB" id="A0A660DXN4"/>
<dbReference type="Gene3D" id="3.40.50.300">
    <property type="entry name" value="P-loop containing nucleotide triphosphate hydrolases"/>
    <property type="match status" value="1"/>
</dbReference>
<dbReference type="InterPro" id="IPR003439">
    <property type="entry name" value="ABC_transporter-like_ATP-bd"/>
</dbReference>
<keyword evidence="3" id="KW-0547">Nucleotide-binding</keyword>